<organism evidence="10 11">
    <name type="scientific">Sitophilus oryzae</name>
    <name type="common">Rice weevil</name>
    <name type="synonym">Curculio oryzae</name>
    <dbReference type="NCBI Taxonomy" id="7048"/>
    <lineage>
        <taxon>Eukaryota</taxon>
        <taxon>Metazoa</taxon>
        <taxon>Ecdysozoa</taxon>
        <taxon>Arthropoda</taxon>
        <taxon>Hexapoda</taxon>
        <taxon>Insecta</taxon>
        <taxon>Pterygota</taxon>
        <taxon>Neoptera</taxon>
        <taxon>Endopterygota</taxon>
        <taxon>Coleoptera</taxon>
        <taxon>Polyphaga</taxon>
        <taxon>Cucujiformia</taxon>
        <taxon>Curculionidae</taxon>
        <taxon>Dryophthorinae</taxon>
        <taxon>Sitophilus</taxon>
    </lineage>
</organism>
<dbReference type="GO" id="GO:0046872">
    <property type="term" value="F:metal ion binding"/>
    <property type="evidence" value="ECO:0007669"/>
    <property type="project" value="UniProtKB-KW"/>
</dbReference>
<dbReference type="PANTHER" id="PTHR22930:SF269">
    <property type="entry name" value="NUCLEASE HARBI1-LIKE PROTEIN"/>
    <property type="match status" value="1"/>
</dbReference>
<dbReference type="KEGG" id="soy:115887605"/>
<dbReference type="GO" id="GO:0016787">
    <property type="term" value="F:hydrolase activity"/>
    <property type="evidence" value="ECO:0007669"/>
    <property type="project" value="UniProtKB-KW"/>
</dbReference>
<keyword evidence="6" id="KW-0378">Hydrolase</keyword>
<accession>A0A6J2YBK7</accession>
<evidence type="ECO:0000313" key="11">
    <source>
        <dbReference type="RefSeq" id="XP_030760305.1"/>
    </source>
</evidence>
<evidence type="ECO:0000259" key="9">
    <source>
        <dbReference type="Pfam" id="PF13359"/>
    </source>
</evidence>
<name>A0A6J2YBK7_SITOR</name>
<dbReference type="GO" id="GO:0005634">
    <property type="term" value="C:nucleus"/>
    <property type="evidence" value="ECO:0007669"/>
    <property type="project" value="UniProtKB-SubCell"/>
</dbReference>
<dbReference type="GeneID" id="115885501"/>
<dbReference type="Pfam" id="PF13359">
    <property type="entry name" value="DDE_Tnp_4"/>
    <property type="match status" value="1"/>
</dbReference>
<comment type="subcellular location">
    <subcellularLocation>
        <location evidence="2">Nucleus</location>
    </subcellularLocation>
</comment>
<dbReference type="RefSeq" id="XP_030760305.1">
    <property type="nucleotide sequence ID" value="XM_030904445.1"/>
</dbReference>
<evidence type="ECO:0000256" key="2">
    <source>
        <dbReference type="ARBA" id="ARBA00004123"/>
    </source>
</evidence>
<keyword evidence="10" id="KW-1185">Reference proteome</keyword>
<evidence type="ECO:0000256" key="8">
    <source>
        <dbReference type="SAM" id="SignalP"/>
    </source>
</evidence>
<keyword evidence="7" id="KW-0539">Nucleus</keyword>
<dbReference type="InterPro" id="IPR027806">
    <property type="entry name" value="HARBI1_dom"/>
</dbReference>
<feature type="domain" description="DDE Tnp4" evidence="9">
    <location>
        <begin position="176"/>
        <end position="340"/>
    </location>
</feature>
<dbReference type="RefSeq" id="XP_030762932.1">
    <property type="nucleotide sequence ID" value="XM_030907072.1"/>
</dbReference>
<protein>
    <submittedName>
        <fullName evidence="11">Uncharacterized protein LOC115885501</fullName>
    </submittedName>
    <submittedName>
        <fullName evidence="12">Uncharacterized protein LOC115887605</fullName>
    </submittedName>
</protein>
<feature type="chain" id="PRO_5044642906" evidence="8">
    <location>
        <begin position="22"/>
        <end position="422"/>
    </location>
</feature>
<proteinExistence type="inferred from homology"/>
<keyword evidence="5" id="KW-0479">Metal-binding</keyword>
<comment type="similarity">
    <text evidence="3">Belongs to the HARBI1 family.</text>
</comment>
<dbReference type="InterPro" id="IPR045249">
    <property type="entry name" value="HARBI1-like"/>
</dbReference>
<feature type="signal peptide" evidence="8">
    <location>
        <begin position="1"/>
        <end position="21"/>
    </location>
</feature>
<keyword evidence="4" id="KW-0540">Nuclease</keyword>
<gene>
    <name evidence="11" type="primary">LOC115885501</name>
    <name evidence="12" type="synonym">LOC115887605</name>
</gene>
<dbReference type="Proteomes" id="UP000504635">
    <property type="component" value="Unplaced"/>
</dbReference>
<evidence type="ECO:0000313" key="12">
    <source>
        <dbReference type="RefSeq" id="XP_030762932.1"/>
    </source>
</evidence>
<dbReference type="GO" id="GO:0004518">
    <property type="term" value="F:nuclease activity"/>
    <property type="evidence" value="ECO:0007669"/>
    <property type="project" value="UniProtKB-KW"/>
</dbReference>
<sequence length="422" mass="48530">MDVHDDEISVGVLALLLCCLALKLSQNQKERRPRRWSIRPVNLSRENSFNYFKNIKKKDPEEFFKWTRMSDNSFNALLALIHDKIKKRKIKRGIGAEQRLCITLRYLAHGDSMQSLAWSFQMGKTTVRDIIYTTCEAIWDSLKNDYLELPHSIEKWKAIAKDFEDVWNFPHCLGALDGKHVSIQAPPNSGSAFFNYKKHFSTVLMAICNANYRFIMVDVGSLGSASDGGIFHNMLFKELLEKGHLNIPPPEELENTTFKMPYVLVADEAFPLKKYIFRPFGGTNLSVRERIFNYRLSRARRTIENAFGILVARWRILKTTIIADPPNVDTIVKACVVLHNYCLSKSQKYNPAGYTDNGDQNDGIWREETTPLRSVGRLANNNAVRYLYQLRNSVADYFVSEVGELPWQYDHVLNRGTVFAAN</sequence>
<evidence type="ECO:0000256" key="4">
    <source>
        <dbReference type="ARBA" id="ARBA00022722"/>
    </source>
</evidence>
<keyword evidence="8" id="KW-0732">Signal</keyword>
<evidence type="ECO:0000256" key="7">
    <source>
        <dbReference type="ARBA" id="ARBA00023242"/>
    </source>
</evidence>
<comment type="cofactor">
    <cofactor evidence="1">
        <name>a divalent metal cation</name>
        <dbReference type="ChEBI" id="CHEBI:60240"/>
    </cofactor>
</comment>
<reference evidence="11 12" key="1">
    <citation type="submission" date="2025-04" db="UniProtKB">
        <authorList>
            <consortium name="RefSeq"/>
        </authorList>
    </citation>
    <scope>IDENTIFICATION</scope>
    <source>
        <tissue evidence="11 12">Gonads</tissue>
    </source>
</reference>
<dbReference type="OrthoDB" id="6581217at2759"/>
<evidence type="ECO:0000256" key="3">
    <source>
        <dbReference type="ARBA" id="ARBA00006958"/>
    </source>
</evidence>
<dbReference type="AlphaFoldDB" id="A0A6J2YBK7"/>
<evidence type="ECO:0000313" key="10">
    <source>
        <dbReference type="Proteomes" id="UP000504635"/>
    </source>
</evidence>
<evidence type="ECO:0000256" key="6">
    <source>
        <dbReference type="ARBA" id="ARBA00022801"/>
    </source>
</evidence>
<evidence type="ECO:0000256" key="5">
    <source>
        <dbReference type="ARBA" id="ARBA00022723"/>
    </source>
</evidence>
<dbReference type="KEGG" id="soy:115885501"/>
<evidence type="ECO:0000256" key="1">
    <source>
        <dbReference type="ARBA" id="ARBA00001968"/>
    </source>
</evidence>
<dbReference type="PANTHER" id="PTHR22930">
    <property type="match status" value="1"/>
</dbReference>